<feature type="repeat" description="TPR" evidence="1">
    <location>
        <begin position="111"/>
        <end position="144"/>
    </location>
</feature>
<evidence type="ECO:0000313" key="3">
    <source>
        <dbReference type="Proteomes" id="UP000075578"/>
    </source>
</evidence>
<keyword evidence="1" id="KW-0802">TPR repeat</keyword>
<dbReference type="PATRIC" id="fig|1705564.3.peg.991"/>
<name>A0A150J3P9_9EURY</name>
<gene>
    <name evidence="2" type="ORF">AMQ74_00961</name>
</gene>
<reference evidence="2 3" key="1">
    <citation type="journal article" date="2016" name="ISME J.">
        <title>Chasing the elusive Euryarchaeota class WSA2: genomes reveal a uniquely fastidious methyl-reducing methanogen.</title>
        <authorList>
            <person name="Nobu M.K."/>
            <person name="Narihiro T."/>
            <person name="Kuroda K."/>
            <person name="Mei R."/>
            <person name="Liu W.T."/>
        </authorList>
    </citation>
    <scope>NUCLEOTIDE SEQUENCE [LARGE SCALE GENOMIC DNA]</scope>
    <source>
        <strain evidence="2">U1lsi0528_Bin089</strain>
    </source>
</reference>
<dbReference type="InterPro" id="IPR011990">
    <property type="entry name" value="TPR-like_helical_dom_sf"/>
</dbReference>
<proteinExistence type="predicted"/>
<evidence type="ECO:0000256" key="1">
    <source>
        <dbReference type="PROSITE-ProRule" id="PRU00339"/>
    </source>
</evidence>
<dbReference type="SUPFAM" id="SSF48452">
    <property type="entry name" value="TPR-like"/>
    <property type="match status" value="1"/>
</dbReference>
<evidence type="ECO:0000313" key="2">
    <source>
        <dbReference type="EMBL" id="KYC51846.1"/>
    </source>
</evidence>
<protein>
    <submittedName>
        <fullName evidence="2">Uncharacterized protein</fullName>
    </submittedName>
</protein>
<organism evidence="2 3">
    <name type="scientific">Candidatus Methanofastidiosum methylothiophilum</name>
    <dbReference type="NCBI Taxonomy" id="1705564"/>
    <lineage>
        <taxon>Archaea</taxon>
        <taxon>Methanobacteriati</taxon>
        <taxon>Methanobacteriota</taxon>
        <taxon>Stenosarchaea group</taxon>
        <taxon>Candidatus Methanofastidiosia</taxon>
        <taxon>Candidatus Methanofastidiosales</taxon>
        <taxon>Candidatus Methanofastidiosaceae</taxon>
        <taxon>Candidatus Methanofastidiosum</taxon>
    </lineage>
</organism>
<accession>A0A150J3P9</accession>
<dbReference type="EMBL" id="LNGD01000051">
    <property type="protein sequence ID" value="KYC51846.1"/>
    <property type="molecule type" value="Genomic_DNA"/>
</dbReference>
<comment type="caution">
    <text evidence="2">The sequence shown here is derived from an EMBL/GenBank/DDBJ whole genome shotgun (WGS) entry which is preliminary data.</text>
</comment>
<sequence>MRSILYFLLIFSLLIIPINASDQNINTSIIYYSQANDLMENISEENTIEAISLLEKSIELNPYFTNAYMSLADCYRILYEFNPHSDIYFEKMLDNSIRAISWGKFFNEDISNAYLTVARGYGTKKNYEKSIQFYKLYINLKPNDPVGYRELGNIYYDVKLYKPAFAAYLLEVKYAPYDVDSICRISELSKKLNAYEEYKEYESACIEFNNILLKQEEDIEDNQTTSTSPTTETKNTPGFEIGAVSAATLLVGYYLKRRK</sequence>
<dbReference type="InterPro" id="IPR019734">
    <property type="entry name" value="TPR_rpt"/>
</dbReference>
<dbReference type="PROSITE" id="PS50005">
    <property type="entry name" value="TPR"/>
    <property type="match status" value="1"/>
</dbReference>
<dbReference type="Gene3D" id="1.25.40.10">
    <property type="entry name" value="Tetratricopeptide repeat domain"/>
    <property type="match status" value="2"/>
</dbReference>
<dbReference type="AlphaFoldDB" id="A0A150J3P9"/>
<dbReference type="Proteomes" id="UP000075578">
    <property type="component" value="Unassembled WGS sequence"/>
</dbReference>